<feature type="domain" description="CBS" evidence="4">
    <location>
        <begin position="111"/>
        <end position="172"/>
    </location>
</feature>
<dbReference type="PROSITE" id="PS51371">
    <property type="entry name" value="CBS"/>
    <property type="match status" value="3"/>
</dbReference>
<feature type="domain" description="CBS" evidence="4">
    <location>
        <begin position="184"/>
        <end position="241"/>
    </location>
</feature>
<comment type="caution">
    <text evidence="5">The sequence shown here is derived from an EMBL/GenBank/DDBJ whole genome shotgun (WGS) entry which is preliminary data.</text>
</comment>
<dbReference type="Pfam" id="PF00571">
    <property type="entry name" value="CBS"/>
    <property type="match status" value="4"/>
</dbReference>
<feature type="domain" description="CBS" evidence="4">
    <location>
        <begin position="265"/>
        <end position="319"/>
    </location>
</feature>
<gene>
    <name evidence="5" type="ORF">CTAYLR_001278</name>
</gene>
<dbReference type="Proteomes" id="UP001230188">
    <property type="component" value="Unassembled WGS sequence"/>
</dbReference>
<dbReference type="AlphaFoldDB" id="A0AAD7UCL8"/>
<proteinExistence type="predicted"/>
<dbReference type="InterPro" id="IPR046342">
    <property type="entry name" value="CBS_dom_sf"/>
</dbReference>
<name>A0AAD7UCL8_9STRA</name>
<evidence type="ECO:0000313" key="5">
    <source>
        <dbReference type="EMBL" id="KAJ8602451.1"/>
    </source>
</evidence>
<evidence type="ECO:0000313" key="6">
    <source>
        <dbReference type="Proteomes" id="UP001230188"/>
    </source>
</evidence>
<evidence type="ECO:0000256" key="2">
    <source>
        <dbReference type="ARBA" id="ARBA00023122"/>
    </source>
</evidence>
<dbReference type="Gene3D" id="3.10.580.10">
    <property type="entry name" value="CBS-domain"/>
    <property type="match status" value="2"/>
</dbReference>
<dbReference type="GO" id="GO:0004865">
    <property type="term" value="F:protein serine/threonine phosphatase inhibitor activity"/>
    <property type="evidence" value="ECO:0007669"/>
    <property type="project" value="TreeGrafter"/>
</dbReference>
<dbReference type="InterPro" id="IPR050511">
    <property type="entry name" value="AMPK_gamma/SDS23_families"/>
</dbReference>
<dbReference type="GO" id="GO:0042149">
    <property type="term" value="P:cellular response to glucose starvation"/>
    <property type="evidence" value="ECO:0007669"/>
    <property type="project" value="TreeGrafter"/>
</dbReference>
<dbReference type="PANTHER" id="PTHR13780">
    <property type="entry name" value="AMP-ACTIVATED PROTEIN KINASE, GAMMA REGULATORY SUBUNIT"/>
    <property type="match status" value="1"/>
</dbReference>
<dbReference type="SUPFAM" id="SSF54631">
    <property type="entry name" value="CBS-domain pair"/>
    <property type="match status" value="2"/>
</dbReference>
<dbReference type="PANTHER" id="PTHR13780:SF36">
    <property type="entry name" value="CBS DOMAIN-CONTAINING PROTEIN"/>
    <property type="match status" value="1"/>
</dbReference>
<evidence type="ECO:0000259" key="4">
    <source>
        <dbReference type="PROSITE" id="PS51371"/>
    </source>
</evidence>
<organism evidence="5 6">
    <name type="scientific">Chrysophaeum taylorii</name>
    <dbReference type="NCBI Taxonomy" id="2483200"/>
    <lineage>
        <taxon>Eukaryota</taxon>
        <taxon>Sar</taxon>
        <taxon>Stramenopiles</taxon>
        <taxon>Ochrophyta</taxon>
        <taxon>Pelagophyceae</taxon>
        <taxon>Pelagomonadales</taxon>
        <taxon>Pelagomonadaceae</taxon>
        <taxon>Chrysophaeum</taxon>
    </lineage>
</organism>
<evidence type="ECO:0000256" key="1">
    <source>
        <dbReference type="ARBA" id="ARBA00022737"/>
    </source>
</evidence>
<accession>A0AAD7UCL8</accession>
<dbReference type="SMART" id="SM00116">
    <property type="entry name" value="CBS"/>
    <property type="match status" value="4"/>
</dbReference>
<dbReference type="CDD" id="cd02205">
    <property type="entry name" value="CBS_pair_SF"/>
    <property type="match status" value="2"/>
</dbReference>
<protein>
    <recommendedName>
        <fullName evidence="4">CBS domain-containing protein</fullName>
    </recommendedName>
</protein>
<keyword evidence="2 3" id="KW-0129">CBS domain</keyword>
<evidence type="ECO:0000256" key="3">
    <source>
        <dbReference type="PROSITE-ProRule" id="PRU00703"/>
    </source>
</evidence>
<reference evidence="5" key="1">
    <citation type="submission" date="2023-01" db="EMBL/GenBank/DDBJ databases">
        <title>Metagenome sequencing of chrysophaentin producing Chrysophaeum taylorii.</title>
        <authorList>
            <person name="Davison J."/>
            <person name="Bewley C."/>
        </authorList>
    </citation>
    <scope>NUCLEOTIDE SEQUENCE</scope>
    <source>
        <strain evidence="5">NIES-1699</strain>
    </source>
</reference>
<dbReference type="InterPro" id="IPR000644">
    <property type="entry name" value="CBS_dom"/>
</dbReference>
<sequence length="319" mass="34617">MSRFPQRVTELMQGARIADILSHAQQVPVTIDADLNAAQASGVLAKHAISSAPVRSKDGGFCGMFDFGDLAELLICGMQNNPKPLASDQNIDALLESGLSMSSPVHLVSDLSKRNPLVAVKDTESVLDAVNVLVDRSIHRLCVFDEAGTFVGMLSFSDVLKFLHANMPAIDEFAQATVDSLGLATKRVATICGDRPVVDALRIMVDRKVSSVAVVDEVDGRLLTAITLTDCKNLVKMRRLEHMRLDCREFAAQIRARQALDNLHGSEAFPFFAVHRETTLKSVIAKLVAVRAHRLFVVDDGKPVSVISISDIVLALAHK</sequence>
<dbReference type="EMBL" id="JAQMWT010000379">
    <property type="protein sequence ID" value="KAJ8602451.1"/>
    <property type="molecule type" value="Genomic_DNA"/>
</dbReference>
<keyword evidence="1" id="KW-0677">Repeat</keyword>
<keyword evidence="6" id="KW-1185">Reference proteome</keyword>